<dbReference type="HAMAP" id="MF_01023">
    <property type="entry name" value="HisC_aminotrans_2"/>
    <property type="match status" value="1"/>
</dbReference>
<comment type="cofactor">
    <cofactor evidence="1">
        <name>pyridoxal 5'-phosphate</name>
        <dbReference type="ChEBI" id="CHEBI:597326"/>
    </cofactor>
</comment>
<dbReference type="CDD" id="cd00609">
    <property type="entry name" value="AAT_like"/>
    <property type="match status" value="1"/>
</dbReference>
<dbReference type="GO" id="GO:0030170">
    <property type="term" value="F:pyridoxal phosphate binding"/>
    <property type="evidence" value="ECO:0007669"/>
    <property type="project" value="InterPro"/>
</dbReference>
<dbReference type="Pfam" id="PF00155">
    <property type="entry name" value="Aminotran_1_2"/>
    <property type="match status" value="1"/>
</dbReference>
<dbReference type="InterPro" id="IPR005861">
    <property type="entry name" value="HisP_aminotrans"/>
</dbReference>
<dbReference type="Gene3D" id="3.40.640.10">
    <property type="entry name" value="Type I PLP-dependent aspartate aminotransferase-like (Major domain)"/>
    <property type="match status" value="1"/>
</dbReference>
<dbReference type="NCBIfam" id="TIGR01141">
    <property type="entry name" value="hisC"/>
    <property type="match status" value="1"/>
</dbReference>
<organism evidence="9">
    <name type="scientific">hydrothermal vent metagenome</name>
    <dbReference type="NCBI Taxonomy" id="652676"/>
    <lineage>
        <taxon>unclassified sequences</taxon>
        <taxon>metagenomes</taxon>
        <taxon>ecological metagenomes</taxon>
    </lineage>
</organism>
<keyword evidence="4 9" id="KW-0808">Transferase</keyword>
<keyword evidence="2 9" id="KW-0032">Aminotransferase</keyword>
<dbReference type="InterPro" id="IPR004839">
    <property type="entry name" value="Aminotransferase_I/II_large"/>
</dbReference>
<feature type="domain" description="Aminotransferase class I/classII large" evidence="8">
    <location>
        <begin position="14"/>
        <end position="345"/>
    </location>
</feature>
<dbReference type="SUPFAM" id="SSF53383">
    <property type="entry name" value="PLP-dependent transferases"/>
    <property type="match status" value="1"/>
</dbReference>
<dbReference type="InterPro" id="IPR001917">
    <property type="entry name" value="Aminotrans_II_pyridoxalP_BS"/>
</dbReference>
<keyword evidence="3" id="KW-0028">Amino-acid biosynthesis</keyword>
<name>A0A3B1DY20_9ZZZZ</name>
<dbReference type="InterPro" id="IPR015424">
    <property type="entry name" value="PyrdxlP-dep_Trfase"/>
</dbReference>
<dbReference type="EMBL" id="UOGL01000440">
    <property type="protein sequence ID" value="VAX40440.1"/>
    <property type="molecule type" value="Genomic_DNA"/>
</dbReference>
<dbReference type="PANTHER" id="PTHR42885:SF2">
    <property type="entry name" value="HISTIDINOL-PHOSPHATE AMINOTRANSFERASE"/>
    <property type="match status" value="1"/>
</dbReference>
<evidence type="ECO:0000256" key="4">
    <source>
        <dbReference type="ARBA" id="ARBA00022679"/>
    </source>
</evidence>
<dbReference type="GO" id="GO:0004400">
    <property type="term" value="F:histidinol-phosphate transaminase activity"/>
    <property type="evidence" value="ECO:0007669"/>
    <property type="project" value="UniProtKB-EC"/>
</dbReference>
<dbReference type="PANTHER" id="PTHR42885">
    <property type="entry name" value="HISTIDINOL-PHOSPHATE AMINOTRANSFERASE-RELATED"/>
    <property type="match status" value="1"/>
</dbReference>
<dbReference type="EC" id="2.6.1.9" evidence="9"/>
<keyword evidence="6" id="KW-0368">Histidine biosynthesis</keyword>
<protein>
    <submittedName>
        <fullName evidence="9">Histidinol-phosphate aminotransferase</fullName>
        <ecNumber evidence="9">2.6.1.9</ecNumber>
    </submittedName>
</protein>
<evidence type="ECO:0000256" key="1">
    <source>
        <dbReference type="ARBA" id="ARBA00001933"/>
    </source>
</evidence>
<evidence type="ECO:0000259" key="8">
    <source>
        <dbReference type="Pfam" id="PF00155"/>
    </source>
</evidence>
<gene>
    <name evidence="9" type="ORF">MNBD_PLANCTO02-3015</name>
</gene>
<evidence type="ECO:0000256" key="5">
    <source>
        <dbReference type="ARBA" id="ARBA00022898"/>
    </source>
</evidence>
<dbReference type="InterPro" id="IPR015421">
    <property type="entry name" value="PyrdxlP-dep_Trfase_major"/>
</dbReference>
<keyword evidence="5" id="KW-0663">Pyridoxal phosphate</keyword>
<evidence type="ECO:0000256" key="7">
    <source>
        <dbReference type="ARBA" id="ARBA00029440"/>
    </source>
</evidence>
<dbReference type="AlphaFoldDB" id="A0A3B1DY20"/>
<dbReference type="Gene3D" id="3.90.1150.10">
    <property type="entry name" value="Aspartate Aminotransferase, domain 1"/>
    <property type="match status" value="1"/>
</dbReference>
<evidence type="ECO:0000256" key="2">
    <source>
        <dbReference type="ARBA" id="ARBA00022576"/>
    </source>
</evidence>
<sequence>MTGYVSGEQPQETGWVKLNTNENPYPPSPHVAEAVQKVVSSCRVNVYPDALATPFRNAIGKQFNIDPDWVLPANGSDENLTILMRTFVDEGESIASPYPSYILYETLAKLQNATFERLQLDANWSFQSDRDQQIIDRCKLLFLPNPNSPSGTLWKEEEFLPLVPPCGLLILDGAYADFCDEPIGFEVLHSQKGKQIVITRTLSKSYSLAGIRFGYAVAHPDLIAGMRKVKDSYNCDLLSMTAAVAAIEDHEWMVTNSNKIRKTRSSLTTALRELGFHVLDSQANFVWITHATKQHQHIYEQLKTKKILVRYMVYPHAEMTSPEPLEGLRITVGTDEQITQLLDALREII</sequence>
<dbReference type="GO" id="GO:0000105">
    <property type="term" value="P:L-histidine biosynthetic process"/>
    <property type="evidence" value="ECO:0007669"/>
    <property type="project" value="UniProtKB-KW"/>
</dbReference>
<dbReference type="InterPro" id="IPR015422">
    <property type="entry name" value="PyrdxlP-dep_Trfase_small"/>
</dbReference>
<accession>A0A3B1DY20</accession>
<evidence type="ECO:0000256" key="3">
    <source>
        <dbReference type="ARBA" id="ARBA00022605"/>
    </source>
</evidence>
<comment type="pathway">
    <text evidence="7">Amino-acid biosynthesis.</text>
</comment>
<reference evidence="9" key="1">
    <citation type="submission" date="2018-06" db="EMBL/GenBank/DDBJ databases">
        <authorList>
            <person name="Zhirakovskaya E."/>
        </authorList>
    </citation>
    <scope>NUCLEOTIDE SEQUENCE</scope>
</reference>
<evidence type="ECO:0000256" key="6">
    <source>
        <dbReference type="ARBA" id="ARBA00023102"/>
    </source>
</evidence>
<evidence type="ECO:0000313" key="9">
    <source>
        <dbReference type="EMBL" id="VAX40440.1"/>
    </source>
</evidence>
<proteinExistence type="inferred from homology"/>
<dbReference type="PROSITE" id="PS00599">
    <property type="entry name" value="AA_TRANSFER_CLASS_2"/>
    <property type="match status" value="1"/>
</dbReference>